<feature type="compositionally biased region" description="Basic and acidic residues" evidence="1">
    <location>
        <begin position="41"/>
        <end position="51"/>
    </location>
</feature>
<dbReference type="EMBL" id="MLAK01000838">
    <property type="protein sequence ID" value="OHT03172.1"/>
    <property type="molecule type" value="Genomic_DNA"/>
</dbReference>
<organism evidence="2 3">
    <name type="scientific">Tritrichomonas foetus</name>
    <dbReference type="NCBI Taxonomy" id="1144522"/>
    <lineage>
        <taxon>Eukaryota</taxon>
        <taxon>Metamonada</taxon>
        <taxon>Parabasalia</taxon>
        <taxon>Tritrichomonadida</taxon>
        <taxon>Tritrichomonadidae</taxon>
        <taxon>Tritrichomonas</taxon>
    </lineage>
</organism>
<dbReference type="PANTHER" id="PTHR21580:SF28">
    <property type="entry name" value="BOREALIN N-TERMINAL DOMAIN-CONTAINING PROTEIN-RELATED"/>
    <property type="match status" value="1"/>
</dbReference>
<dbReference type="InterPro" id="IPR051291">
    <property type="entry name" value="CIMAP"/>
</dbReference>
<dbReference type="AlphaFoldDB" id="A0A1J4K067"/>
<evidence type="ECO:0000313" key="2">
    <source>
        <dbReference type="EMBL" id="OHT03172.1"/>
    </source>
</evidence>
<keyword evidence="3" id="KW-1185">Reference proteome</keyword>
<dbReference type="GeneID" id="94828046"/>
<protein>
    <recommendedName>
        <fullName evidence="4">Outer dense fiber protein 3</fullName>
    </recommendedName>
</protein>
<feature type="compositionally biased region" description="Basic and acidic residues" evidence="1">
    <location>
        <begin position="364"/>
        <end position="375"/>
    </location>
</feature>
<evidence type="ECO:0000256" key="1">
    <source>
        <dbReference type="SAM" id="MobiDB-lite"/>
    </source>
</evidence>
<name>A0A1J4K067_9EUKA</name>
<feature type="region of interest" description="Disordered" evidence="1">
    <location>
        <begin position="267"/>
        <end position="406"/>
    </location>
</feature>
<dbReference type="OrthoDB" id="445580at2759"/>
<dbReference type="VEuPathDB" id="TrichDB:TRFO_06855"/>
<dbReference type="PANTHER" id="PTHR21580">
    <property type="entry name" value="SHIPPO-1-RELATED"/>
    <property type="match status" value="1"/>
</dbReference>
<sequence length="406" mass="44648">MTSSTTLVRVSKNRAKMPGPGEYVIHPTFGTEGIRPSFGGRPHEKEKEKGIGYENIGSTIGAGPKWSFHARPKERNIQSSPGPDYLPPSFGKNAPSSSFHGYVKQIRSSDKSPGPGQYQVNSPITKGKGFTLKARVFPPDEGKNDSPGPKYSYDYKTTLPNAKGFQYHPMIETKQKIDSTPGPGHYVVDRKLASSAMSFHGYHKEVKKDVFPGPGQYPVKHDLGADAPKFSIRPRIEKENKVSGARYEVIPSTVGDGPKWSLGKRVDVKQKETSPGPNYVPPPLGKDSRHSSLYSRHDETKRTTPLQTPGPGKYQIKSSIGDGKKFTLKARQFPPDEGKTVSPGPAAYKVNFNDAPPPRTIHPLVKDPTDKEAKPKYNYIDNSFGKDAPKFTIGRKEDLDLEPGLP</sequence>
<dbReference type="Proteomes" id="UP000179807">
    <property type="component" value="Unassembled WGS sequence"/>
</dbReference>
<proteinExistence type="predicted"/>
<dbReference type="InterPro" id="IPR010736">
    <property type="entry name" value="SHIPPO-rpt"/>
</dbReference>
<dbReference type="Pfam" id="PF07004">
    <property type="entry name" value="SHIPPO-rpt"/>
    <property type="match status" value="4"/>
</dbReference>
<feature type="region of interest" description="Disordered" evidence="1">
    <location>
        <begin position="106"/>
        <end position="125"/>
    </location>
</feature>
<gene>
    <name evidence="2" type="ORF">TRFO_06855</name>
</gene>
<dbReference type="RefSeq" id="XP_068356308.1">
    <property type="nucleotide sequence ID" value="XM_068493342.1"/>
</dbReference>
<reference evidence="2" key="1">
    <citation type="submission" date="2016-10" db="EMBL/GenBank/DDBJ databases">
        <authorList>
            <person name="Benchimol M."/>
            <person name="Almeida L.G."/>
            <person name="Vasconcelos A.T."/>
            <person name="Perreira-Neves A."/>
            <person name="Rosa I.A."/>
            <person name="Tasca T."/>
            <person name="Bogo M.R."/>
            <person name="de Souza W."/>
        </authorList>
    </citation>
    <scope>NUCLEOTIDE SEQUENCE [LARGE SCALE GENOMIC DNA]</scope>
    <source>
        <strain evidence="2">K</strain>
    </source>
</reference>
<feature type="compositionally biased region" description="Basic and acidic residues" evidence="1">
    <location>
        <begin position="286"/>
        <end position="302"/>
    </location>
</feature>
<accession>A0A1J4K067</accession>
<evidence type="ECO:0008006" key="4">
    <source>
        <dbReference type="Google" id="ProtNLM"/>
    </source>
</evidence>
<evidence type="ECO:0000313" key="3">
    <source>
        <dbReference type="Proteomes" id="UP000179807"/>
    </source>
</evidence>
<comment type="caution">
    <text evidence="2">The sequence shown here is derived from an EMBL/GenBank/DDBJ whole genome shotgun (WGS) entry which is preliminary data.</text>
</comment>
<feature type="region of interest" description="Disordered" evidence="1">
    <location>
        <begin position="1"/>
        <end position="99"/>
    </location>
</feature>